<evidence type="ECO:0000313" key="1">
    <source>
        <dbReference type="EMBL" id="RGP77473.1"/>
    </source>
</evidence>
<evidence type="ECO:0000313" key="2">
    <source>
        <dbReference type="Proteomes" id="UP000266234"/>
    </source>
</evidence>
<dbReference type="InterPro" id="IPR002110">
    <property type="entry name" value="Ankyrin_rpt"/>
</dbReference>
<dbReference type="SUPFAM" id="SSF48403">
    <property type="entry name" value="Ankyrin repeat"/>
    <property type="match status" value="1"/>
</dbReference>
<reference evidence="1 2" key="1">
    <citation type="journal article" date="2018" name="PLoS Pathog.">
        <title>Evolution of structural diversity of trichothecenes, a family of toxins produced by plant pathogenic and entomopathogenic fungi.</title>
        <authorList>
            <person name="Proctor R.H."/>
            <person name="McCormick S.P."/>
            <person name="Kim H.S."/>
            <person name="Cardoza R.E."/>
            <person name="Stanley A.M."/>
            <person name="Lindo L."/>
            <person name="Kelly A."/>
            <person name="Brown D.W."/>
            <person name="Lee T."/>
            <person name="Vaughan M.M."/>
            <person name="Alexander N.J."/>
            <person name="Busman M."/>
            <person name="Gutierrez S."/>
        </authorList>
    </citation>
    <scope>NUCLEOTIDE SEQUENCE [LARGE SCALE GENOMIC DNA]</scope>
    <source>
        <strain evidence="1 2">NRRL 20695</strain>
    </source>
</reference>
<sequence>MLVTPGYSAIANAVWDAVEPAVDTILEHVSFNPYLREVDGGTPYDVLDPTLDVSKAGVIIEKLANRGVPAIAGANSPNILHDVSHMGNFPVALSLLRVGYDGIEVENDRGILRKIFLNQQQILIDQKREIGDLGTADKLIQERRELLKLLIQRGADVNRQDEYGWRNLGQPLYWALLYSKDYECVRIMLDAGARISDAFVDEHSTSEGLLRAFFNKVTGWCNENLYPNNASVMRVRVEFESYEEPVKLLLERGARIDASSHDQESALIEICYRDWDWEDCTHELEFVAKHARLRNVSAEYVEGLMKWKNGNTRVRHLLEQLYEKLRNEEYWNDRCLD</sequence>
<name>A0A395SYB9_9HYPO</name>
<comment type="caution">
    <text evidence="1">The sequence shown here is derived from an EMBL/GenBank/DDBJ whole genome shotgun (WGS) entry which is preliminary data.</text>
</comment>
<gene>
    <name evidence="1" type="ORF">FLONG3_4392</name>
</gene>
<accession>A0A395SYB9</accession>
<dbReference type="Pfam" id="PF13637">
    <property type="entry name" value="Ank_4"/>
    <property type="match status" value="1"/>
</dbReference>
<protein>
    <submittedName>
        <fullName evidence="1">Uncharacterized protein</fullName>
    </submittedName>
</protein>
<dbReference type="EMBL" id="PXOG01000092">
    <property type="protein sequence ID" value="RGP77473.1"/>
    <property type="molecule type" value="Genomic_DNA"/>
</dbReference>
<organism evidence="1 2">
    <name type="scientific">Fusarium longipes</name>
    <dbReference type="NCBI Taxonomy" id="694270"/>
    <lineage>
        <taxon>Eukaryota</taxon>
        <taxon>Fungi</taxon>
        <taxon>Dikarya</taxon>
        <taxon>Ascomycota</taxon>
        <taxon>Pezizomycotina</taxon>
        <taxon>Sordariomycetes</taxon>
        <taxon>Hypocreomycetidae</taxon>
        <taxon>Hypocreales</taxon>
        <taxon>Nectriaceae</taxon>
        <taxon>Fusarium</taxon>
    </lineage>
</organism>
<dbReference type="Proteomes" id="UP000266234">
    <property type="component" value="Unassembled WGS sequence"/>
</dbReference>
<dbReference type="AlphaFoldDB" id="A0A395SYB9"/>
<proteinExistence type="predicted"/>
<dbReference type="STRING" id="694270.A0A395SYB9"/>
<keyword evidence="2" id="KW-1185">Reference proteome</keyword>
<dbReference type="InterPro" id="IPR036770">
    <property type="entry name" value="Ankyrin_rpt-contain_sf"/>
</dbReference>
<dbReference type="OrthoDB" id="10261951at2759"/>
<dbReference type="Gene3D" id="1.25.40.20">
    <property type="entry name" value="Ankyrin repeat-containing domain"/>
    <property type="match status" value="1"/>
</dbReference>